<dbReference type="WBParaSite" id="GPLIN_001366600">
    <property type="protein sequence ID" value="GPLIN_001366600"/>
    <property type="gene ID" value="GPLIN_001366600"/>
</dbReference>
<dbReference type="GO" id="GO:0045842">
    <property type="term" value="P:positive regulation of mitotic metaphase/anaphase transition"/>
    <property type="evidence" value="ECO:0007669"/>
    <property type="project" value="TreeGrafter"/>
</dbReference>
<dbReference type="GO" id="GO:0016567">
    <property type="term" value="P:protein ubiquitination"/>
    <property type="evidence" value="ECO:0007669"/>
    <property type="project" value="TreeGrafter"/>
</dbReference>
<proteinExistence type="predicted"/>
<dbReference type="GO" id="GO:0051301">
    <property type="term" value="P:cell division"/>
    <property type="evidence" value="ECO:0007669"/>
    <property type="project" value="UniProtKB-KW"/>
</dbReference>
<dbReference type="SMART" id="SM00028">
    <property type="entry name" value="TPR"/>
    <property type="match status" value="3"/>
</dbReference>
<dbReference type="Proteomes" id="UP000050741">
    <property type="component" value="Unassembled WGS sequence"/>
</dbReference>
<dbReference type="GO" id="GO:0005737">
    <property type="term" value="C:cytoplasm"/>
    <property type="evidence" value="ECO:0007669"/>
    <property type="project" value="TreeGrafter"/>
</dbReference>
<evidence type="ECO:0000256" key="3">
    <source>
        <dbReference type="ARBA" id="ARBA00022776"/>
    </source>
</evidence>
<keyword evidence="4" id="KW-0833">Ubl conjugation pathway</keyword>
<reference evidence="7" key="1">
    <citation type="submission" date="2014-05" db="EMBL/GenBank/DDBJ databases">
        <title>The genome and life-stage specific transcriptomes of Globodera pallida elucidate key aspects of plant parasitism by a cyst nematode.</title>
        <authorList>
            <person name="Cotton J.A."/>
            <person name="Lilley C.J."/>
            <person name="Jones L.M."/>
            <person name="Kikuchi T."/>
            <person name="Reid A.J."/>
            <person name="Thorpe P."/>
            <person name="Tsai I.J."/>
            <person name="Beasley H."/>
            <person name="Blok V."/>
            <person name="Cock P.J.A."/>
            <person name="Van den Akker S.E."/>
            <person name="Holroyd N."/>
            <person name="Hunt M."/>
            <person name="Mantelin S."/>
            <person name="Naghra H."/>
            <person name="Pain A."/>
            <person name="Palomares-Rius J.E."/>
            <person name="Zarowiecki M."/>
            <person name="Berriman M."/>
            <person name="Jones J.T."/>
            <person name="Urwin P.E."/>
        </authorList>
    </citation>
    <scope>NUCLEOTIDE SEQUENCE [LARGE SCALE GENOMIC DNA]</scope>
    <source>
        <strain evidence="7">Lindley</strain>
    </source>
</reference>
<dbReference type="PANTHER" id="PTHR12558:SF9">
    <property type="entry name" value="CELL DIVISION CYCLE PROTEIN 16 HOMOLOG"/>
    <property type="match status" value="1"/>
</dbReference>
<keyword evidence="7" id="KW-1185">Reference proteome</keyword>
<evidence type="ECO:0000256" key="5">
    <source>
        <dbReference type="ARBA" id="ARBA00022803"/>
    </source>
</evidence>
<dbReference type="Gene3D" id="1.25.40.10">
    <property type="entry name" value="Tetratricopeptide repeat domain"/>
    <property type="match status" value="1"/>
</dbReference>
<keyword evidence="2" id="KW-0677">Repeat</keyword>
<evidence type="ECO:0000313" key="8">
    <source>
        <dbReference type="WBParaSite" id="GPLIN_001366600"/>
    </source>
</evidence>
<sequence>ASRILEGHFEPLLYIAVEYCFANNFKLAADFLTDAAQVAGANALVMHEQAATAFMENDFKKAEQILMEALRLLVVHAVVVVVVDDSDPSVGGQQSVEQLMAAEVSDFWEPLYNNLGHVLRKLGRYTDAIHVHRKSLLLSVAKADAWACLGVCYASLAGTKFTANANTEAAKLAAQATEAPATT</sequence>
<dbReference type="InterPro" id="IPR019734">
    <property type="entry name" value="TPR_rpt"/>
</dbReference>
<protein>
    <submittedName>
        <fullName evidence="8">TPR_REGION domain-containing protein</fullName>
    </submittedName>
</protein>
<keyword evidence="5" id="KW-0802">TPR repeat</keyword>
<dbReference type="InterPro" id="IPR011990">
    <property type="entry name" value="TPR-like_helical_dom_sf"/>
</dbReference>
<accession>A0A183CLB0</accession>
<evidence type="ECO:0000256" key="2">
    <source>
        <dbReference type="ARBA" id="ARBA00022737"/>
    </source>
</evidence>
<dbReference type="AlphaFoldDB" id="A0A183CLB0"/>
<dbReference type="GO" id="GO:0031145">
    <property type="term" value="P:anaphase-promoting complex-dependent catabolic process"/>
    <property type="evidence" value="ECO:0007669"/>
    <property type="project" value="TreeGrafter"/>
</dbReference>
<evidence type="ECO:0000256" key="4">
    <source>
        <dbReference type="ARBA" id="ARBA00022786"/>
    </source>
</evidence>
<name>A0A183CLB0_GLOPA</name>
<evidence type="ECO:0000256" key="1">
    <source>
        <dbReference type="ARBA" id="ARBA00022618"/>
    </source>
</evidence>
<keyword evidence="3" id="KW-0498">Mitosis</keyword>
<evidence type="ECO:0000313" key="7">
    <source>
        <dbReference type="Proteomes" id="UP000050741"/>
    </source>
</evidence>
<dbReference type="GO" id="GO:0005680">
    <property type="term" value="C:anaphase-promoting complex"/>
    <property type="evidence" value="ECO:0007669"/>
    <property type="project" value="TreeGrafter"/>
</dbReference>
<keyword evidence="1" id="KW-0132">Cell division</keyword>
<reference evidence="8" key="2">
    <citation type="submission" date="2016-06" db="UniProtKB">
        <authorList>
            <consortium name="WormBaseParasite"/>
        </authorList>
    </citation>
    <scope>IDENTIFICATION</scope>
</reference>
<dbReference type="SUPFAM" id="SSF48452">
    <property type="entry name" value="TPR-like"/>
    <property type="match status" value="1"/>
</dbReference>
<dbReference type="PANTHER" id="PTHR12558">
    <property type="entry name" value="CELL DIVISION CYCLE 16,23,27"/>
    <property type="match status" value="1"/>
</dbReference>
<evidence type="ECO:0000256" key="6">
    <source>
        <dbReference type="ARBA" id="ARBA00023306"/>
    </source>
</evidence>
<organism evidence="7 8">
    <name type="scientific">Globodera pallida</name>
    <name type="common">Potato cyst nematode worm</name>
    <name type="synonym">Heterodera pallida</name>
    <dbReference type="NCBI Taxonomy" id="36090"/>
    <lineage>
        <taxon>Eukaryota</taxon>
        <taxon>Metazoa</taxon>
        <taxon>Ecdysozoa</taxon>
        <taxon>Nematoda</taxon>
        <taxon>Chromadorea</taxon>
        <taxon>Rhabditida</taxon>
        <taxon>Tylenchina</taxon>
        <taxon>Tylenchomorpha</taxon>
        <taxon>Tylenchoidea</taxon>
        <taxon>Heteroderidae</taxon>
        <taxon>Heteroderinae</taxon>
        <taxon>Globodera</taxon>
    </lineage>
</organism>
<keyword evidence="6" id="KW-0131">Cell cycle</keyword>